<evidence type="ECO:0000313" key="1">
    <source>
        <dbReference type="EMBL" id="PQO37277.1"/>
    </source>
</evidence>
<proteinExistence type="predicted"/>
<name>A0A2S8FYJ8_9BACT</name>
<gene>
    <name evidence="1" type="ORF">C5Y83_04840</name>
</gene>
<accession>A0A2S8FYJ8</accession>
<sequence length="212" mass="24059">MVDRVPCRDCGAMILPVTFAENDGLCATCVRIPEELRRAQREYDRRLRTGEVFTLNEDERKTARESNALGLLSAAWKLEPDYYSDRSADSPSSVLASAAEMPNGEGYLVDGEQKRLNFTFNEFYTVCDYSDLKLGLFFAYSSDSLRQQVDRERHVGQGCPCCGVGVGWYPSRFHMPRNLGFQLVKAILENERLPQVQWIEADDFSYVNQGKG</sequence>
<protein>
    <submittedName>
        <fullName evidence="1">Uncharacterized protein</fullName>
    </submittedName>
</protein>
<dbReference type="Proteomes" id="UP000238322">
    <property type="component" value="Unassembled WGS sequence"/>
</dbReference>
<comment type="caution">
    <text evidence="1">The sequence shown here is derived from an EMBL/GenBank/DDBJ whole genome shotgun (WGS) entry which is preliminary data.</text>
</comment>
<dbReference type="EMBL" id="PUHY01000005">
    <property type="protein sequence ID" value="PQO37277.1"/>
    <property type="molecule type" value="Genomic_DNA"/>
</dbReference>
<dbReference type="OrthoDB" id="302159at2"/>
<reference evidence="1 2" key="1">
    <citation type="submission" date="2018-02" db="EMBL/GenBank/DDBJ databases">
        <title>Comparative genomes isolates from brazilian mangrove.</title>
        <authorList>
            <person name="Araujo J.E."/>
            <person name="Taketani R.G."/>
            <person name="Silva M.C.P."/>
            <person name="Loureco M.V."/>
            <person name="Andreote F.D."/>
        </authorList>
    </citation>
    <scope>NUCLEOTIDE SEQUENCE [LARGE SCALE GENOMIC DNA]</scope>
    <source>
        <strain evidence="1 2">Hex-1 MGV</strain>
    </source>
</reference>
<dbReference type="AlphaFoldDB" id="A0A2S8FYJ8"/>
<dbReference type="RefSeq" id="WP_105328528.1">
    <property type="nucleotide sequence ID" value="NZ_PUHY01000005.1"/>
</dbReference>
<organism evidence="1 2">
    <name type="scientific">Blastopirellula marina</name>
    <dbReference type="NCBI Taxonomy" id="124"/>
    <lineage>
        <taxon>Bacteria</taxon>
        <taxon>Pseudomonadati</taxon>
        <taxon>Planctomycetota</taxon>
        <taxon>Planctomycetia</taxon>
        <taxon>Pirellulales</taxon>
        <taxon>Pirellulaceae</taxon>
        <taxon>Blastopirellula</taxon>
    </lineage>
</organism>
<evidence type="ECO:0000313" key="2">
    <source>
        <dbReference type="Proteomes" id="UP000238322"/>
    </source>
</evidence>